<gene>
    <name evidence="2" type="ORF">PLEPLA_LOCUS5086</name>
</gene>
<name>A0A9N7TSE4_PLEPL</name>
<evidence type="ECO:0000313" key="2">
    <source>
        <dbReference type="EMBL" id="CAB1417284.1"/>
    </source>
</evidence>
<protein>
    <submittedName>
        <fullName evidence="2">Uncharacterized protein</fullName>
    </submittedName>
</protein>
<reference evidence="2" key="1">
    <citation type="submission" date="2020-03" db="EMBL/GenBank/DDBJ databases">
        <authorList>
            <person name="Weist P."/>
        </authorList>
    </citation>
    <scope>NUCLEOTIDE SEQUENCE</scope>
</reference>
<feature type="region of interest" description="Disordered" evidence="1">
    <location>
        <begin position="36"/>
        <end position="103"/>
    </location>
</feature>
<evidence type="ECO:0000256" key="1">
    <source>
        <dbReference type="SAM" id="MobiDB-lite"/>
    </source>
</evidence>
<evidence type="ECO:0000313" key="3">
    <source>
        <dbReference type="Proteomes" id="UP001153269"/>
    </source>
</evidence>
<accession>A0A9N7TSE4</accession>
<dbReference type="EMBL" id="CADEAL010000258">
    <property type="protein sequence ID" value="CAB1417284.1"/>
    <property type="molecule type" value="Genomic_DNA"/>
</dbReference>
<proteinExistence type="predicted"/>
<comment type="caution">
    <text evidence="2">The sequence shown here is derived from an EMBL/GenBank/DDBJ whole genome shotgun (WGS) entry which is preliminary data.</text>
</comment>
<feature type="compositionally biased region" description="Polar residues" evidence="1">
    <location>
        <begin position="93"/>
        <end position="103"/>
    </location>
</feature>
<dbReference type="AlphaFoldDB" id="A0A9N7TSE4"/>
<feature type="compositionally biased region" description="Basic and acidic residues" evidence="1">
    <location>
        <begin position="58"/>
        <end position="69"/>
    </location>
</feature>
<sequence length="103" mass="11199">MMGDSERAVYADPPHQYHQLCTEPVAACISYNDLCGENNQETTEKPRLPRDYPPAQLKRSEREPPKGHTDMGQQGKPASAGGLPKSWAGGSVCANNAPSKYNV</sequence>
<dbReference type="Proteomes" id="UP001153269">
    <property type="component" value="Unassembled WGS sequence"/>
</dbReference>
<keyword evidence="3" id="KW-1185">Reference proteome</keyword>
<organism evidence="2 3">
    <name type="scientific">Pleuronectes platessa</name>
    <name type="common">European plaice</name>
    <dbReference type="NCBI Taxonomy" id="8262"/>
    <lineage>
        <taxon>Eukaryota</taxon>
        <taxon>Metazoa</taxon>
        <taxon>Chordata</taxon>
        <taxon>Craniata</taxon>
        <taxon>Vertebrata</taxon>
        <taxon>Euteleostomi</taxon>
        <taxon>Actinopterygii</taxon>
        <taxon>Neopterygii</taxon>
        <taxon>Teleostei</taxon>
        <taxon>Neoteleostei</taxon>
        <taxon>Acanthomorphata</taxon>
        <taxon>Carangaria</taxon>
        <taxon>Pleuronectiformes</taxon>
        <taxon>Pleuronectoidei</taxon>
        <taxon>Pleuronectidae</taxon>
        <taxon>Pleuronectes</taxon>
    </lineage>
</organism>